<dbReference type="AlphaFoldDB" id="A0A914R763"/>
<feature type="chain" id="PRO_5037800776" evidence="1">
    <location>
        <begin position="27"/>
        <end position="64"/>
    </location>
</feature>
<evidence type="ECO:0000256" key="1">
    <source>
        <dbReference type="SAM" id="SignalP"/>
    </source>
</evidence>
<feature type="signal peptide" evidence="1">
    <location>
        <begin position="1"/>
        <end position="26"/>
    </location>
</feature>
<dbReference type="Proteomes" id="UP000887564">
    <property type="component" value="Unplaced"/>
</dbReference>
<proteinExistence type="predicted"/>
<evidence type="ECO:0000313" key="2">
    <source>
        <dbReference type="Proteomes" id="UP000887564"/>
    </source>
</evidence>
<organism evidence="2 3">
    <name type="scientific">Parascaris equorum</name>
    <name type="common">Equine roundworm</name>
    <dbReference type="NCBI Taxonomy" id="6256"/>
    <lineage>
        <taxon>Eukaryota</taxon>
        <taxon>Metazoa</taxon>
        <taxon>Ecdysozoa</taxon>
        <taxon>Nematoda</taxon>
        <taxon>Chromadorea</taxon>
        <taxon>Rhabditida</taxon>
        <taxon>Spirurina</taxon>
        <taxon>Ascaridomorpha</taxon>
        <taxon>Ascaridoidea</taxon>
        <taxon>Ascarididae</taxon>
        <taxon>Parascaris</taxon>
    </lineage>
</organism>
<reference evidence="3" key="1">
    <citation type="submission" date="2022-11" db="UniProtKB">
        <authorList>
            <consortium name="WormBaseParasite"/>
        </authorList>
    </citation>
    <scope>IDENTIFICATION</scope>
</reference>
<protein>
    <submittedName>
        <fullName evidence="3">Secreted protein</fullName>
    </submittedName>
</protein>
<name>A0A914R763_PAREQ</name>
<keyword evidence="2" id="KW-1185">Reference proteome</keyword>
<sequence length="64" mass="7306">MLFPGMNPGLWCTNCIIILLFVHTSQQPRIIIIGITEKAFLQLGFNLADRDVARFVWPKIPTHV</sequence>
<evidence type="ECO:0000313" key="3">
    <source>
        <dbReference type="WBParaSite" id="PEQ_0000210301-mRNA-1"/>
    </source>
</evidence>
<dbReference type="WBParaSite" id="PEQ_0000210301-mRNA-1">
    <property type="protein sequence ID" value="PEQ_0000210301-mRNA-1"/>
    <property type="gene ID" value="PEQ_0000210301"/>
</dbReference>
<keyword evidence="1" id="KW-0732">Signal</keyword>
<accession>A0A914R763</accession>